<sequence length="384" mass="41567">MKFFGGDIFIVWITTFITMLGVGFIAPIMAIFAQTLGASNLEIGIIFGSFALARTIAQIPVGVLSDIYGKKFFIVCGTFFYGIFTLMYSFVSSVLGLLIVRIFTGIFSAFVTPVAGSYIAAIAPKGRLGEYMGIFNSSITLGFGVGPFVGGLLADMYGIKTPFYVCGFLGILAAIISYAKLKDIAFNENIKKDIKVSNLFSYEFLKNRNFLSSFIINTSYIMINSGIIAYLALYAIMYGISISQVGFIIAATNILIAIFQRRFGKLYDKFGNITIIIGVFIVALGMYLLSMSTTFLNILASLTIVAIGGSITSNSTTSLAIKDIPIYRKGEAMGLFTTSINIGMLIGAVSFGFLADILGIAGMYKFSAIFIILIGTICYLNIKK</sequence>
<dbReference type="Pfam" id="PF07690">
    <property type="entry name" value="MFS_1"/>
    <property type="match status" value="1"/>
</dbReference>
<dbReference type="PRINTS" id="PR01035">
    <property type="entry name" value="TCRTETA"/>
</dbReference>
<proteinExistence type="predicted"/>
<dbReference type="InterPro" id="IPR001958">
    <property type="entry name" value="Tet-R_TetA/multi-R_MdtG-like"/>
</dbReference>
<evidence type="ECO:0000256" key="2">
    <source>
        <dbReference type="ARBA" id="ARBA00022692"/>
    </source>
</evidence>
<dbReference type="PANTHER" id="PTHR23518:SF2">
    <property type="entry name" value="MAJOR FACILITATOR SUPERFAMILY TRANSPORTER"/>
    <property type="match status" value="1"/>
</dbReference>
<evidence type="ECO:0000256" key="4">
    <source>
        <dbReference type="ARBA" id="ARBA00023136"/>
    </source>
</evidence>
<feature type="domain" description="Major facilitator superfamily (MFS) profile" evidence="6">
    <location>
        <begin position="7"/>
        <end position="384"/>
    </location>
</feature>
<dbReference type="RefSeq" id="WP_015791109.1">
    <property type="nucleotide sequence ID" value="NC_013156.1"/>
</dbReference>
<dbReference type="AlphaFoldDB" id="C7P740"/>
<dbReference type="Gene3D" id="1.20.1250.20">
    <property type="entry name" value="MFS general substrate transporter like domains"/>
    <property type="match status" value="1"/>
</dbReference>
<reference evidence="7" key="1">
    <citation type="submission" date="2009-08" db="EMBL/GenBank/DDBJ databases">
        <title>Complete sequence of chromosome of Methanocaldococcus fervens AG86.</title>
        <authorList>
            <consortium name="US DOE Joint Genome Institute"/>
            <person name="Lucas S."/>
            <person name="Copeland A."/>
            <person name="Lapidus A."/>
            <person name="Glavina del Rio T."/>
            <person name="Tice H."/>
            <person name="Bruce D."/>
            <person name="Goodwin L."/>
            <person name="Pitluck S."/>
            <person name="Chertkov O."/>
            <person name="Detter J.C."/>
            <person name="Han C."/>
            <person name="Tapia R."/>
            <person name="Larimer F."/>
            <person name="Land M."/>
            <person name="Hauser L."/>
            <person name="Kyrpides N."/>
            <person name="Ovchinnikova G."/>
            <person name="Lupa-Sieprawska M."/>
            <person name="Whitman W.B."/>
        </authorList>
    </citation>
    <scope>NUCLEOTIDE SEQUENCE [LARGE SCALE GENOMIC DNA]</scope>
    <source>
        <strain evidence="7">AG86</strain>
    </source>
</reference>
<evidence type="ECO:0000256" key="3">
    <source>
        <dbReference type="ARBA" id="ARBA00022989"/>
    </source>
</evidence>
<keyword evidence="2 5" id="KW-0812">Transmembrane</keyword>
<dbReference type="eggNOG" id="arCOG00130">
    <property type="taxonomic scope" value="Archaea"/>
</dbReference>
<dbReference type="GO" id="GO:0016020">
    <property type="term" value="C:membrane"/>
    <property type="evidence" value="ECO:0007669"/>
    <property type="project" value="UniProtKB-SubCell"/>
</dbReference>
<evidence type="ECO:0000256" key="5">
    <source>
        <dbReference type="SAM" id="Phobius"/>
    </source>
</evidence>
<feature type="transmembrane region" description="Helical" evidence="5">
    <location>
        <begin position="236"/>
        <end position="258"/>
    </location>
</feature>
<dbReference type="PROSITE" id="PS50850">
    <property type="entry name" value="MFS"/>
    <property type="match status" value="1"/>
</dbReference>
<keyword evidence="3 5" id="KW-1133">Transmembrane helix</keyword>
<protein>
    <submittedName>
        <fullName evidence="7">Major facilitator superfamily MFS_1</fullName>
    </submittedName>
</protein>
<dbReference type="PANTHER" id="PTHR23518">
    <property type="entry name" value="C-METHYLTRANSFERASE"/>
    <property type="match status" value="1"/>
</dbReference>
<dbReference type="InterPro" id="IPR036259">
    <property type="entry name" value="MFS_trans_sf"/>
</dbReference>
<organism evidence="7 8">
    <name type="scientific">Methanocaldococcus fervens (strain DSM 4213 / JCM 15782 / AG86)</name>
    <name type="common">Methanococcus fervens</name>
    <dbReference type="NCBI Taxonomy" id="573064"/>
    <lineage>
        <taxon>Archaea</taxon>
        <taxon>Methanobacteriati</taxon>
        <taxon>Methanobacteriota</taxon>
        <taxon>Methanomada group</taxon>
        <taxon>Methanococci</taxon>
        <taxon>Methanococcales</taxon>
        <taxon>Methanocaldococcaceae</taxon>
        <taxon>Methanocaldococcus</taxon>
    </lineage>
</organism>
<feature type="transmembrane region" description="Helical" evidence="5">
    <location>
        <begin position="45"/>
        <end position="65"/>
    </location>
</feature>
<dbReference type="KEGG" id="mfe:Mefer_0551"/>
<dbReference type="CDD" id="cd17325">
    <property type="entry name" value="MFS_MdtG_SLC18_like"/>
    <property type="match status" value="1"/>
</dbReference>
<dbReference type="OrthoDB" id="117970at2157"/>
<evidence type="ECO:0000256" key="1">
    <source>
        <dbReference type="ARBA" id="ARBA00004141"/>
    </source>
</evidence>
<evidence type="ECO:0000259" key="6">
    <source>
        <dbReference type="PROSITE" id="PS50850"/>
    </source>
</evidence>
<feature type="transmembrane region" description="Helical" evidence="5">
    <location>
        <begin position="270"/>
        <end position="289"/>
    </location>
</feature>
<evidence type="ECO:0000313" key="7">
    <source>
        <dbReference type="EMBL" id="ACV24372.1"/>
    </source>
</evidence>
<dbReference type="HOGENOM" id="CLU_001265_10_14_2"/>
<keyword evidence="8" id="KW-1185">Reference proteome</keyword>
<feature type="transmembrane region" description="Helical" evidence="5">
    <location>
        <begin position="361"/>
        <end position="382"/>
    </location>
</feature>
<dbReference type="Proteomes" id="UP000001495">
    <property type="component" value="Chromosome"/>
</dbReference>
<feature type="transmembrane region" description="Helical" evidence="5">
    <location>
        <begin position="9"/>
        <end position="33"/>
    </location>
</feature>
<feature type="transmembrane region" description="Helical" evidence="5">
    <location>
        <begin position="131"/>
        <end position="150"/>
    </location>
</feature>
<feature type="transmembrane region" description="Helical" evidence="5">
    <location>
        <begin position="97"/>
        <end position="119"/>
    </location>
</feature>
<dbReference type="STRING" id="573064.Mefer_0551"/>
<feature type="transmembrane region" description="Helical" evidence="5">
    <location>
        <begin position="210"/>
        <end position="230"/>
    </location>
</feature>
<feature type="transmembrane region" description="Helical" evidence="5">
    <location>
        <begin position="162"/>
        <end position="181"/>
    </location>
</feature>
<dbReference type="InterPro" id="IPR020846">
    <property type="entry name" value="MFS_dom"/>
</dbReference>
<keyword evidence="4 5" id="KW-0472">Membrane</keyword>
<gene>
    <name evidence="7" type="ordered locus">Mefer_0551</name>
</gene>
<dbReference type="GO" id="GO:0022857">
    <property type="term" value="F:transmembrane transporter activity"/>
    <property type="evidence" value="ECO:0007669"/>
    <property type="project" value="InterPro"/>
</dbReference>
<dbReference type="GeneID" id="8365225"/>
<dbReference type="EMBL" id="CP001696">
    <property type="protein sequence ID" value="ACV24372.1"/>
    <property type="molecule type" value="Genomic_DNA"/>
</dbReference>
<feature type="transmembrane region" description="Helical" evidence="5">
    <location>
        <begin position="72"/>
        <end position="91"/>
    </location>
</feature>
<comment type="subcellular location">
    <subcellularLocation>
        <location evidence="1">Membrane</location>
        <topology evidence="1">Multi-pass membrane protein</topology>
    </subcellularLocation>
</comment>
<feature type="transmembrane region" description="Helical" evidence="5">
    <location>
        <begin position="333"/>
        <end position="355"/>
    </location>
</feature>
<dbReference type="SUPFAM" id="SSF103473">
    <property type="entry name" value="MFS general substrate transporter"/>
    <property type="match status" value="1"/>
</dbReference>
<dbReference type="InterPro" id="IPR011701">
    <property type="entry name" value="MFS"/>
</dbReference>
<evidence type="ECO:0000313" key="8">
    <source>
        <dbReference type="Proteomes" id="UP000001495"/>
    </source>
</evidence>
<name>C7P740_METFA</name>
<accession>C7P740</accession>
<feature type="transmembrane region" description="Helical" evidence="5">
    <location>
        <begin position="295"/>
        <end position="321"/>
    </location>
</feature>